<protein>
    <recommendedName>
        <fullName evidence="4">Large ribosomal subunit protein uL15/eL18 domain-containing protein</fullName>
    </recommendedName>
</protein>
<keyword evidence="2" id="KW-0689">Ribosomal protein</keyword>
<evidence type="ECO:0000256" key="3">
    <source>
        <dbReference type="ARBA" id="ARBA00023274"/>
    </source>
</evidence>
<dbReference type="GO" id="GO:0003723">
    <property type="term" value="F:RNA binding"/>
    <property type="evidence" value="ECO:0007669"/>
    <property type="project" value="TreeGrafter"/>
</dbReference>
<evidence type="ECO:0000313" key="5">
    <source>
        <dbReference type="EMBL" id="KAK7832715.1"/>
    </source>
</evidence>
<organism evidence="5 6">
    <name type="scientific">Myodes glareolus</name>
    <name type="common">Bank vole</name>
    <name type="synonym">Clethrionomys glareolus</name>
    <dbReference type="NCBI Taxonomy" id="447135"/>
    <lineage>
        <taxon>Eukaryota</taxon>
        <taxon>Metazoa</taxon>
        <taxon>Chordata</taxon>
        <taxon>Craniata</taxon>
        <taxon>Vertebrata</taxon>
        <taxon>Euteleostomi</taxon>
        <taxon>Mammalia</taxon>
        <taxon>Eutheria</taxon>
        <taxon>Euarchontoglires</taxon>
        <taxon>Glires</taxon>
        <taxon>Rodentia</taxon>
        <taxon>Myomorpha</taxon>
        <taxon>Muroidea</taxon>
        <taxon>Cricetidae</taxon>
        <taxon>Arvicolinae</taxon>
        <taxon>Myodes</taxon>
    </lineage>
</organism>
<dbReference type="Pfam" id="PF17135">
    <property type="entry name" value="Ribosomal_L18"/>
    <property type="match status" value="1"/>
</dbReference>
<accession>A0AAW0K0E9</accession>
<dbReference type="GO" id="GO:0006412">
    <property type="term" value="P:translation"/>
    <property type="evidence" value="ECO:0007669"/>
    <property type="project" value="InterPro"/>
</dbReference>
<gene>
    <name evidence="5" type="ORF">U0070_026911</name>
</gene>
<evidence type="ECO:0000256" key="2">
    <source>
        <dbReference type="ARBA" id="ARBA00022980"/>
    </source>
</evidence>
<feature type="domain" description="Large ribosomal subunit protein uL15/eL18" evidence="4">
    <location>
        <begin position="96"/>
        <end position="152"/>
    </location>
</feature>
<proteinExistence type="predicted"/>
<dbReference type="PANTHER" id="PTHR10934:SF2">
    <property type="entry name" value="LARGE RIBOSOMAL SUBUNIT PROTEIN EL18"/>
    <property type="match status" value="1"/>
</dbReference>
<dbReference type="AlphaFoldDB" id="A0AAW0K0E9"/>
<name>A0AAW0K0E9_MYOGA</name>
<sequence>MDHQEHPALALSVQLGRTLPSGKSSGQLQVFSVKVAAFPLGKVIKTLLLSGPGQTGGTIMGVDIRNKDQNNPKHEASWLREQNNCGCGDSHMAVETVIDDVPKLKVCALRVSQAGSRILKAGSKILTFNLLALESSGGGGTVLLSGPQKGRGVPAF</sequence>
<comment type="subunit">
    <text evidence="1">Component of the large ribosomal subunit.</text>
</comment>
<dbReference type="Gene3D" id="3.100.10.10">
    <property type="match status" value="1"/>
</dbReference>
<evidence type="ECO:0000313" key="6">
    <source>
        <dbReference type="Proteomes" id="UP001488838"/>
    </source>
</evidence>
<comment type="caution">
    <text evidence="5">The sequence shown here is derived from an EMBL/GenBank/DDBJ whole genome shotgun (WGS) entry which is preliminary data.</text>
</comment>
<dbReference type="PANTHER" id="PTHR10934">
    <property type="entry name" value="60S RIBOSOMAL PROTEIN L18"/>
    <property type="match status" value="1"/>
</dbReference>
<dbReference type="InterPro" id="IPR000039">
    <property type="entry name" value="Ribosomal_eL18"/>
</dbReference>
<dbReference type="GO" id="GO:0022625">
    <property type="term" value="C:cytosolic large ribosomal subunit"/>
    <property type="evidence" value="ECO:0007669"/>
    <property type="project" value="TreeGrafter"/>
</dbReference>
<dbReference type="Proteomes" id="UP001488838">
    <property type="component" value="Unassembled WGS sequence"/>
</dbReference>
<dbReference type="GO" id="GO:0005791">
    <property type="term" value="C:rough endoplasmic reticulum"/>
    <property type="evidence" value="ECO:0007669"/>
    <property type="project" value="UniProtKB-SubCell"/>
</dbReference>
<keyword evidence="6" id="KW-1185">Reference proteome</keyword>
<keyword evidence="3" id="KW-0687">Ribonucleoprotein</keyword>
<reference evidence="5 6" key="1">
    <citation type="journal article" date="2023" name="bioRxiv">
        <title>Conserved and derived expression patterns and positive selection on dental genes reveal complex evolutionary context of ever-growing rodent molars.</title>
        <authorList>
            <person name="Calamari Z.T."/>
            <person name="Song A."/>
            <person name="Cohen E."/>
            <person name="Akter M."/>
            <person name="Roy R.D."/>
            <person name="Hallikas O."/>
            <person name="Christensen M.M."/>
            <person name="Li P."/>
            <person name="Marangoni P."/>
            <person name="Jernvall J."/>
            <person name="Klein O.D."/>
        </authorList>
    </citation>
    <scope>NUCLEOTIDE SEQUENCE [LARGE SCALE GENOMIC DNA]</scope>
    <source>
        <strain evidence="5">V071</strain>
    </source>
</reference>
<evidence type="ECO:0000256" key="1">
    <source>
        <dbReference type="ARBA" id="ARBA00011133"/>
    </source>
</evidence>
<evidence type="ECO:0000259" key="4">
    <source>
        <dbReference type="Pfam" id="PF17135"/>
    </source>
</evidence>
<dbReference type="EMBL" id="JBBHLL010000009">
    <property type="protein sequence ID" value="KAK7832715.1"/>
    <property type="molecule type" value="Genomic_DNA"/>
</dbReference>
<dbReference type="GO" id="GO:0003735">
    <property type="term" value="F:structural constituent of ribosome"/>
    <property type="evidence" value="ECO:0007669"/>
    <property type="project" value="InterPro"/>
</dbReference>
<dbReference type="InterPro" id="IPR021131">
    <property type="entry name" value="Ribosomal_uL15/eL18"/>
</dbReference>